<reference evidence="4" key="2">
    <citation type="submission" date="2015-01" db="EMBL/GenBank/DDBJ databases">
        <title>Evolutionary Origins and Diversification of the Mycorrhizal Mutualists.</title>
        <authorList>
            <consortium name="DOE Joint Genome Institute"/>
            <consortium name="Mycorrhizal Genomics Consortium"/>
            <person name="Kohler A."/>
            <person name="Kuo A."/>
            <person name="Nagy L.G."/>
            <person name="Floudas D."/>
            <person name="Copeland A."/>
            <person name="Barry K.W."/>
            <person name="Cichocki N."/>
            <person name="Veneault-Fourrey C."/>
            <person name="LaButti K."/>
            <person name="Lindquist E.A."/>
            <person name="Lipzen A."/>
            <person name="Lundell T."/>
            <person name="Morin E."/>
            <person name="Murat C."/>
            <person name="Riley R."/>
            <person name="Ohm R."/>
            <person name="Sun H."/>
            <person name="Tunlid A."/>
            <person name="Henrissat B."/>
            <person name="Grigoriev I.V."/>
            <person name="Hibbett D.S."/>
            <person name="Martin F."/>
        </authorList>
    </citation>
    <scope>NUCLEOTIDE SEQUENCE [LARGE SCALE GENOMIC DNA]</scope>
    <source>
        <strain evidence="4">LaAM-08-1</strain>
    </source>
</reference>
<dbReference type="OrthoDB" id="3096519at2759"/>
<evidence type="ECO:0000313" key="4">
    <source>
        <dbReference type="Proteomes" id="UP000054477"/>
    </source>
</evidence>
<dbReference type="AlphaFoldDB" id="A0A0C9X209"/>
<feature type="compositionally biased region" description="Polar residues" evidence="1">
    <location>
        <begin position="59"/>
        <end position="69"/>
    </location>
</feature>
<feature type="signal peptide" evidence="2">
    <location>
        <begin position="1"/>
        <end position="21"/>
    </location>
</feature>
<dbReference type="EMBL" id="KN838980">
    <property type="protein sequence ID" value="KIJ91671.1"/>
    <property type="molecule type" value="Genomic_DNA"/>
</dbReference>
<keyword evidence="2" id="KW-0732">Signal</keyword>
<dbReference type="Proteomes" id="UP000054477">
    <property type="component" value="Unassembled WGS sequence"/>
</dbReference>
<accession>A0A0C9X209</accession>
<feature type="chain" id="PRO_5002206163" evidence="2">
    <location>
        <begin position="22"/>
        <end position="219"/>
    </location>
</feature>
<organism evidence="3 4">
    <name type="scientific">Laccaria amethystina LaAM-08-1</name>
    <dbReference type="NCBI Taxonomy" id="1095629"/>
    <lineage>
        <taxon>Eukaryota</taxon>
        <taxon>Fungi</taxon>
        <taxon>Dikarya</taxon>
        <taxon>Basidiomycota</taxon>
        <taxon>Agaricomycotina</taxon>
        <taxon>Agaricomycetes</taxon>
        <taxon>Agaricomycetidae</taxon>
        <taxon>Agaricales</taxon>
        <taxon>Agaricineae</taxon>
        <taxon>Hydnangiaceae</taxon>
        <taxon>Laccaria</taxon>
    </lineage>
</organism>
<keyword evidence="4" id="KW-1185">Reference proteome</keyword>
<evidence type="ECO:0000256" key="2">
    <source>
        <dbReference type="SAM" id="SignalP"/>
    </source>
</evidence>
<name>A0A0C9X209_9AGAR</name>
<dbReference type="HOGENOM" id="CLU_1289126_0_0_1"/>
<proteinExistence type="predicted"/>
<sequence length="219" mass="23667">MHFATLSSLLLLAISVPLAFAHPFKDDGLEGRDSSSSPGLKNLVNGIVSHGSTPAAGAPSNQRGNTSNDKLFRRDFADATIIKRLHDVEEAIDDTAKTIQNSILTVRDDTPGPLPNGAPPIKPDDVKNTISQVVKDPTSVTNTIKDHLADALPHDAQPGAAPPPTKRCFWSVIHRLFRTPKPAQCDSSNRRDGTSDPNLTDEYLQKLKDIKDSVLVPKN</sequence>
<evidence type="ECO:0000256" key="1">
    <source>
        <dbReference type="SAM" id="MobiDB-lite"/>
    </source>
</evidence>
<feature type="region of interest" description="Disordered" evidence="1">
    <location>
        <begin position="29"/>
        <end position="70"/>
    </location>
</feature>
<protein>
    <submittedName>
        <fullName evidence="3">Uncharacterized protein</fullName>
    </submittedName>
</protein>
<feature type="compositionally biased region" description="Pro residues" evidence="1">
    <location>
        <begin position="112"/>
        <end position="121"/>
    </location>
</feature>
<evidence type="ECO:0000313" key="3">
    <source>
        <dbReference type="EMBL" id="KIJ91671.1"/>
    </source>
</evidence>
<gene>
    <name evidence="3" type="ORF">K443DRAFT_474946</name>
</gene>
<feature type="region of interest" description="Disordered" evidence="1">
    <location>
        <begin position="106"/>
        <end position="125"/>
    </location>
</feature>
<reference evidence="3 4" key="1">
    <citation type="submission" date="2014-04" db="EMBL/GenBank/DDBJ databases">
        <authorList>
            <consortium name="DOE Joint Genome Institute"/>
            <person name="Kuo A."/>
            <person name="Kohler A."/>
            <person name="Nagy L.G."/>
            <person name="Floudas D."/>
            <person name="Copeland A."/>
            <person name="Barry K.W."/>
            <person name="Cichocki N."/>
            <person name="Veneault-Fourrey C."/>
            <person name="LaButti K."/>
            <person name="Lindquist E.A."/>
            <person name="Lipzen A."/>
            <person name="Lundell T."/>
            <person name="Morin E."/>
            <person name="Murat C."/>
            <person name="Sun H."/>
            <person name="Tunlid A."/>
            <person name="Henrissat B."/>
            <person name="Grigoriev I.V."/>
            <person name="Hibbett D.S."/>
            <person name="Martin F."/>
            <person name="Nordberg H.P."/>
            <person name="Cantor M.N."/>
            <person name="Hua S.X."/>
        </authorList>
    </citation>
    <scope>NUCLEOTIDE SEQUENCE [LARGE SCALE GENOMIC DNA]</scope>
    <source>
        <strain evidence="3 4">LaAM-08-1</strain>
    </source>
</reference>
<feature type="region of interest" description="Disordered" evidence="1">
    <location>
        <begin position="181"/>
        <end position="204"/>
    </location>
</feature>